<name>A0A4W5RVG5_9TELE</name>
<reference evidence="6" key="1">
    <citation type="submission" date="2018-06" db="EMBL/GenBank/DDBJ databases">
        <title>Genome assembly of Danube salmon.</title>
        <authorList>
            <person name="Macqueen D.J."/>
            <person name="Gundappa M.K."/>
        </authorList>
    </citation>
    <scope>NUCLEOTIDE SEQUENCE [LARGE SCALE GENOMIC DNA]</scope>
</reference>
<dbReference type="GO" id="GO:0005525">
    <property type="term" value="F:GTP binding"/>
    <property type="evidence" value="ECO:0007669"/>
    <property type="project" value="UniProtKB-KW"/>
</dbReference>
<dbReference type="AlphaFoldDB" id="A0A4W5RVG5"/>
<dbReference type="Pfam" id="PF04548">
    <property type="entry name" value="AIG1"/>
    <property type="match status" value="1"/>
</dbReference>
<evidence type="ECO:0000313" key="5">
    <source>
        <dbReference type="Ensembl" id="ENSHHUP00000090250.1"/>
    </source>
</evidence>
<dbReference type="SUPFAM" id="SSF52540">
    <property type="entry name" value="P-loop containing nucleoside triphosphate hydrolases"/>
    <property type="match status" value="1"/>
</dbReference>
<evidence type="ECO:0000256" key="1">
    <source>
        <dbReference type="ARBA" id="ARBA00008535"/>
    </source>
</evidence>
<dbReference type="PANTHER" id="PTHR10903">
    <property type="entry name" value="GTPASE, IMAP FAMILY MEMBER-RELATED"/>
    <property type="match status" value="1"/>
</dbReference>
<organism evidence="5 6">
    <name type="scientific">Hucho hucho</name>
    <name type="common">huchen</name>
    <dbReference type="NCBI Taxonomy" id="62062"/>
    <lineage>
        <taxon>Eukaryota</taxon>
        <taxon>Metazoa</taxon>
        <taxon>Chordata</taxon>
        <taxon>Craniata</taxon>
        <taxon>Vertebrata</taxon>
        <taxon>Euteleostomi</taxon>
        <taxon>Actinopterygii</taxon>
        <taxon>Neopterygii</taxon>
        <taxon>Teleostei</taxon>
        <taxon>Protacanthopterygii</taxon>
        <taxon>Salmoniformes</taxon>
        <taxon>Salmonidae</taxon>
        <taxon>Salmoninae</taxon>
        <taxon>Hucho</taxon>
    </lineage>
</organism>
<dbReference type="Gene3D" id="3.40.50.300">
    <property type="entry name" value="P-loop containing nucleotide triphosphate hydrolases"/>
    <property type="match status" value="1"/>
</dbReference>
<evidence type="ECO:0000259" key="4">
    <source>
        <dbReference type="Pfam" id="PF04548"/>
    </source>
</evidence>
<evidence type="ECO:0000313" key="6">
    <source>
        <dbReference type="Proteomes" id="UP000314982"/>
    </source>
</evidence>
<protein>
    <recommendedName>
        <fullName evidence="4">AIG1-type G domain-containing protein</fullName>
    </recommendedName>
</protein>
<dbReference type="PANTHER" id="PTHR10903:SF170">
    <property type="entry name" value="GTPASE IMAP FAMILY MEMBER 7"/>
    <property type="match status" value="1"/>
</dbReference>
<evidence type="ECO:0000256" key="2">
    <source>
        <dbReference type="ARBA" id="ARBA00022741"/>
    </source>
</evidence>
<dbReference type="STRING" id="62062.ENSHHUP00000090250"/>
<dbReference type="Ensembl" id="ENSHHUT00000093045.1">
    <property type="protein sequence ID" value="ENSHHUP00000090250.1"/>
    <property type="gene ID" value="ENSHHUG00000052109.1"/>
</dbReference>
<proteinExistence type="inferred from homology"/>
<comment type="similarity">
    <text evidence="1">Belongs to the TRAFAC class TrmE-Era-EngA-EngB-Septin-like GTPase superfamily. AIG1/Toc34/Toc159-like paraseptin GTPase family. IAN subfamily.</text>
</comment>
<sequence>RSDNVPLSKAPNSNSDVGHDLRLVLVGLDRVGKSAAGNTIMGQEVFESGVSFTSLTLKSESRERELCGRKVKVVDTPGLLNIMNLKDHEVYTRCGISGTRFKINSEMYVLIVHRPNKLIQFSA</sequence>
<reference evidence="5" key="2">
    <citation type="submission" date="2025-08" db="UniProtKB">
        <authorList>
            <consortium name="Ensembl"/>
        </authorList>
    </citation>
    <scope>IDENTIFICATION</scope>
</reference>
<keyword evidence="6" id="KW-1185">Reference proteome</keyword>
<dbReference type="Proteomes" id="UP000314982">
    <property type="component" value="Unassembled WGS sequence"/>
</dbReference>
<keyword evidence="3" id="KW-0342">GTP-binding</keyword>
<dbReference type="InterPro" id="IPR027417">
    <property type="entry name" value="P-loop_NTPase"/>
</dbReference>
<dbReference type="InterPro" id="IPR045058">
    <property type="entry name" value="GIMA/IAN/Toc"/>
</dbReference>
<evidence type="ECO:0000256" key="3">
    <source>
        <dbReference type="ARBA" id="ARBA00023134"/>
    </source>
</evidence>
<dbReference type="GeneTree" id="ENSGT00970000197762"/>
<dbReference type="InterPro" id="IPR006703">
    <property type="entry name" value="G_AIG1"/>
</dbReference>
<keyword evidence="2" id="KW-0547">Nucleotide-binding</keyword>
<feature type="domain" description="AIG1-type G" evidence="4">
    <location>
        <begin position="21"/>
        <end position="87"/>
    </location>
</feature>
<accession>A0A4W5RVG5</accession>
<reference evidence="5" key="3">
    <citation type="submission" date="2025-09" db="UniProtKB">
        <authorList>
            <consortium name="Ensembl"/>
        </authorList>
    </citation>
    <scope>IDENTIFICATION</scope>
</reference>